<protein>
    <submittedName>
        <fullName evidence="1">7217_t:CDS:1</fullName>
    </submittedName>
</protein>
<proteinExistence type="predicted"/>
<dbReference type="EMBL" id="CAMKVN010016428">
    <property type="protein sequence ID" value="CAI2197501.1"/>
    <property type="molecule type" value="Genomic_DNA"/>
</dbReference>
<feature type="non-terminal residue" evidence="1">
    <location>
        <position position="47"/>
    </location>
</feature>
<gene>
    <name evidence="1" type="ORF">FWILDA_LOCUS18109</name>
</gene>
<comment type="caution">
    <text evidence="1">The sequence shown here is derived from an EMBL/GenBank/DDBJ whole genome shotgun (WGS) entry which is preliminary data.</text>
</comment>
<dbReference type="Proteomes" id="UP001153678">
    <property type="component" value="Unassembled WGS sequence"/>
</dbReference>
<evidence type="ECO:0000313" key="1">
    <source>
        <dbReference type="EMBL" id="CAI2197501.1"/>
    </source>
</evidence>
<evidence type="ECO:0000313" key="2">
    <source>
        <dbReference type="Proteomes" id="UP001153678"/>
    </source>
</evidence>
<organism evidence="1 2">
    <name type="scientific">Funneliformis geosporum</name>
    <dbReference type="NCBI Taxonomy" id="1117311"/>
    <lineage>
        <taxon>Eukaryota</taxon>
        <taxon>Fungi</taxon>
        <taxon>Fungi incertae sedis</taxon>
        <taxon>Mucoromycota</taxon>
        <taxon>Glomeromycotina</taxon>
        <taxon>Glomeromycetes</taxon>
        <taxon>Glomerales</taxon>
        <taxon>Glomeraceae</taxon>
        <taxon>Funneliformis</taxon>
    </lineage>
</organism>
<sequence length="47" mass="5716">YQNSPQVRCEPAWFNRLQTLLTVDIASRELRQKMPHIKNYYFDFSPL</sequence>
<reference evidence="1" key="1">
    <citation type="submission" date="2022-08" db="EMBL/GenBank/DDBJ databases">
        <authorList>
            <person name="Kallberg Y."/>
            <person name="Tangrot J."/>
            <person name="Rosling A."/>
        </authorList>
    </citation>
    <scope>NUCLEOTIDE SEQUENCE</scope>
    <source>
        <strain evidence="1">Wild A</strain>
    </source>
</reference>
<feature type="non-terminal residue" evidence="1">
    <location>
        <position position="1"/>
    </location>
</feature>
<dbReference type="AlphaFoldDB" id="A0A9W4WZR9"/>
<name>A0A9W4WZR9_9GLOM</name>
<accession>A0A9W4WZR9</accession>
<keyword evidence="2" id="KW-1185">Reference proteome</keyword>